<dbReference type="Gene3D" id="2.40.70.10">
    <property type="entry name" value="Acid Proteases"/>
    <property type="match status" value="2"/>
</dbReference>
<feature type="active site" evidence="3">
    <location>
        <position position="268"/>
    </location>
</feature>
<dbReference type="Pfam" id="PF00026">
    <property type="entry name" value="Asp"/>
    <property type="match status" value="1"/>
</dbReference>
<dbReference type="CDD" id="cd05471">
    <property type="entry name" value="pepsin_like"/>
    <property type="match status" value="1"/>
</dbReference>
<evidence type="ECO:0000259" key="8">
    <source>
        <dbReference type="PROSITE" id="PS51767"/>
    </source>
</evidence>
<dbReference type="EMBL" id="JARJLG010000102">
    <property type="protein sequence ID" value="KAJ7745563.1"/>
    <property type="molecule type" value="Genomic_DNA"/>
</dbReference>
<keyword evidence="4" id="KW-0645">Protease</keyword>
<keyword evidence="2 4" id="KW-0064">Aspartyl protease</keyword>
<dbReference type="PRINTS" id="PR00792">
    <property type="entry name" value="PEPSIN"/>
</dbReference>
<gene>
    <name evidence="9" type="ORF">DFH07DRAFT_977360</name>
</gene>
<accession>A0AAD7N4K9</accession>
<evidence type="ECO:0000256" key="3">
    <source>
        <dbReference type="PIRSR" id="PIRSR601461-1"/>
    </source>
</evidence>
<dbReference type="InterPro" id="IPR033121">
    <property type="entry name" value="PEPTIDASE_A1"/>
</dbReference>
<dbReference type="PROSITE" id="PS00141">
    <property type="entry name" value="ASP_PROTEASE"/>
    <property type="match status" value="1"/>
</dbReference>
<dbReference type="AlphaFoldDB" id="A0AAD7N4K9"/>
<dbReference type="SUPFAM" id="SSF50630">
    <property type="entry name" value="Acid proteases"/>
    <property type="match status" value="1"/>
</dbReference>
<dbReference type="GO" id="GO:0004190">
    <property type="term" value="F:aspartic-type endopeptidase activity"/>
    <property type="evidence" value="ECO:0007669"/>
    <property type="project" value="UniProtKB-KW"/>
</dbReference>
<organism evidence="9 10">
    <name type="scientific">Mycena maculata</name>
    <dbReference type="NCBI Taxonomy" id="230809"/>
    <lineage>
        <taxon>Eukaryota</taxon>
        <taxon>Fungi</taxon>
        <taxon>Dikarya</taxon>
        <taxon>Basidiomycota</taxon>
        <taxon>Agaricomycotina</taxon>
        <taxon>Agaricomycetes</taxon>
        <taxon>Agaricomycetidae</taxon>
        <taxon>Agaricales</taxon>
        <taxon>Marasmiineae</taxon>
        <taxon>Mycenaceae</taxon>
        <taxon>Mycena</taxon>
    </lineage>
</organism>
<evidence type="ECO:0000256" key="1">
    <source>
        <dbReference type="ARBA" id="ARBA00007447"/>
    </source>
</evidence>
<dbReference type="GO" id="GO:0006508">
    <property type="term" value="P:proteolysis"/>
    <property type="evidence" value="ECO:0007669"/>
    <property type="project" value="UniProtKB-KW"/>
</dbReference>
<evidence type="ECO:0000256" key="2">
    <source>
        <dbReference type="ARBA" id="ARBA00022750"/>
    </source>
</evidence>
<evidence type="ECO:0000256" key="4">
    <source>
        <dbReference type="RuleBase" id="RU000454"/>
    </source>
</evidence>
<proteinExistence type="inferred from homology"/>
<evidence type="ECO:0000256" key="7">
    <source>
        <dbReference type="SAM" id="SignalP"/>
    </source>
</evidence>
<comment type="similarity">
    <text evidence="1 4">Belongs to the peptidase A1 family.</text>
</comment>
<feature type="signal peptide" evidence="7">
    <location>
        <begin position="1"/>
        <end position="19"/>
    </location>
</feature>
<feature type="domain" description="Peptidase A1" evidence="8">
    <location>
        <begin position="56"/>
        <end position="393"/>
    </location>
</feature>
<name>A0AAD7N4K9_9AGAR</name>
<evidence type="ECO:0000313" key="10">
    <source>
        <dbReference type="Proteomes" id="UP001215280"/>
    </source>
</evidence>
<evidence type="ECO:0000313" key="9">
    <source>
        <dbReference type="EMBL" id="KAJ7745563.1"/>
    </source>
</evidence>
<dbReference type="PROSITE" id="PS51767">
    <property type="entry name" value="PEPTIDASE_A1"/>
    <property type="match status" value="1"/>
</dbReference>
<keyword evidence="6" id="KW-0812">Transmembrane</keyword>
<evidence type="ECO:0000256" key="6">
    <source>
        <dbReference type="SAM" id="Phobius"/>
    </source>
</evidence>
<feature type="active site" evidence="3">
    <location>
        <position position="72"/>
    </location>
</feature>
<dbReference type="InterPro" id="IPR034164">
    <property type="entry name" value="Pepsin-like_dom"/>
</dbReference>
<dbReference type="PANTHER" id="PTHR47966">
    <property type="entry name" value="BETA-SITE APP-CLEAVING ENZYME, ISOFORM A-RELATED"/>
    <property type="match status" value="1"/>
</dbReference>
<dbReference type="Proteomes" id="UP001215280">
    <property type="component" value="Unassembled WGS sequence"/>
</dbReference>
<evidence type="ECO:0000256" key="5">
    <source>
        <dbReference type="SAM" id="MobiDB-lite"/>
    </source>
</evidence>
<dbReference type="InterPro" id="IPR001461">
    <property type="entry name" value="Aspartic_peptidase_A1"/>
</dbReference>
<protein>
    <submittedName>
        <fullName evidence="9">Aspartic peptidase domain-containing protein</fullName>
    </submittedName>
</protein>
<dbReference type="InterPro" id="IPR021109">
    <property type="entry name" value="Peptidase_aspartic_dom_sf"/>
</dbReference>
<comment type="caution">
    <text evidence="9">The sequence shown here is derived from an EMBL/GenBank/DDBJ whole genome shotgun (WGS) entry which is preliminary data.</text>
</comment>
<feature type="compositionally biased region" description="Basic and acidic residues" evidence="5">
    <location>
        <begin position="520"/>
        <end position="535"/>
    </location>
</feature>
<keyword evidence="4" id="KW-0378">Hydrolase</keyword>
<reference evidence="9" key="1">
    <citation type="submission" date="2023-03" db="EMBL/GenBank/DDBJ databases">
        <title>Massive genome expansion in bonnet fungi (Mycena s.s.) driven by repeated elements and novel gene families across ecological guilds.</title>
        <authorList>
            <consortium name="Lawrence Berkeley National Laboratory"/>
            <person name="Harder C.B."/>
            <person name="Miyauchi S."/>
            <person name="Viragh M."/>
            <person name="Kuo A."/>
            <person name="Thoen E."/>
            <person name="Andreopoulos B."/>
            <person name="Lu D."/>
            <person name="Skrede I."/>
            <person name="Drula E."/>
            <person name="Henrissat B."/>
            <person name="Morin E."/>
            <person name="Kohler A."/>
            <person name="Barry K."/>
            <person name="LaButti K."/>
            <person name="Morin E."/>
            <person name="Salamov A."/>
            <person name="Lipzen A."/>
            <person name="Mereny Z."/>
            <person name="Hegedus B."/>
            <person name="Baldrian P."/>
            <person name="Stursova M."/>
            <person name="Weitz H."/>
            <person name="Taylor A."/>
            <person name="Grigoriev I.V."/>
            <person name="Nagy L.G."/>
            <person name="Martin F."/>
            <person name="Kauserud H."/>
        </authorList>
    </citation>
    <scope>NUCLEOTIDE SEQUENCE</scope>
    <source>
        <strain evidence="9">CBHHK188m</strain>
    </source>
</reference>
<sequence length="535" mass="57357">MLLPASLLSFILLSDFACALRLDFEGRRIPANRRGLARRSSPLGSTSLADSADTQYTTNITVGGQPFQVLIDTGSSDLWVAANSVSGAVSTGKTGGVNYAVSGASGPIMTGSVDFAGYTVPNQAFIQVTPDSDHPVGQGLIGLGPSVGSDVYTQLGNDNFKGNTVLNNIFLQNTSTPNYMTFFLGRVDDPSQTIFGELTVGEVLSNYTNVTSRPKLSVTTVPISDDGNQHFQILLDADGFIGPDGSPIALSSVVSATSNKKQATVIVDTGFTLPQVPSSVAEAIYGKFSGAELVTTEGSGLMWFLPCTQEVNITLKFGGISNPINPLDTTADPTTLGLSPRKTSSGEKECVGTFQPVSFDTGSDPTYDIIFGMAFLRNVYVLINNGDFVIGSSNKADPYIQFLSTTDPAQAHTDFIKARLNGVDNNPDIFDVNNEKDDDSTSSHKSKTIYYIIRGCALGGLLLLIIAAFVFKRSRSRKAGAYCPLHLPAYSPMYGAPQMRQQAPMPMQPVYNPDLPYDPPQERVPYHNPWEGRHH</sequence>
<keyword evidence="6" id="KW-0472">Membrane</keyword>
<feature type="chain" id="PRO_5041987624" evidence="7">
    <location>
        <begin position="20"/>
        <end position="535"/>
    </location>
</feature>
<dbReference type="InterPro" id="IPR001969">
    <property type="entry name" value="Aspartic_peptidase_AS"/>
</dbReference>
<feature type="transmembrane region" description="Helical" evidence="6">
    <location>
        <begin position="449"/>
        <end position="471"/>
    </location>
</feature>
<feature type="region of interest" description="Disordered" evidence="5">
    <location>
        <begin position="515"/>
        <end position="535"/>
    </location>
</feature>
<keyword evidence="7" id="KW-0732">Signal</keyword>
<keyword evidence="10" id="KW-1185">Reference proteome</keyword>
<keyword evidence="6" id="KW-1133">Transmembrane helix</keyword>
<dbReference type="PANTHER" id="PTHR47966:SF6">
    <property type="entry name" value="PEPTIDASE A1 DOMAIN-CONTAINING PROTEIN"/>
    <property type="match status" value="1"/>
</dbReference>